<dbReference type="EMBL" id="UOFP01000028">
    <property type="protein sequence ID" value="VAW84121.1"/>
    <property type="molecule type" value="Genomic_DNA"/>
</dbReference>
<evidence type="ECO:0000256" key="4">
    <source>
        <dbReference type="ARBA" id="ARBA00022989"/>
    </source>
</evidence>
<feature type="domain" description="ResB-like" evidence="7">
    <location>
        <begin position="64"/>
        <end position="311"/>
    </location>
</feature>
<gene>
    <name evidence="8" type="ORF">MNBD_GAMMA18-257</name>
</gene>
<keyword evidence="4 6" id="KW-1133">Transmembrane helix</keyword>
<dbReference type="InterPro" id="IPR007816">
    <property type="entry name" value="ResB-like_domain"/>
</dbReference>
<evidence type="ECO:0000259" key="7">
    <source>
        <dbReference type="Pfam" id="PF05140"/>
    </source>
</evidence>
<dbReference type="GO" id="GO:0017004">
    <property type="term" value="P:cytochrome complex assembly"/>
    <property type="evidence" value="ECO:0007669"/>
    <property type="project" value="UniProtKB-KW"/>
</dbReference>
<organism evidence="8">
    <name type="scientific">hydrothermal vent metagenome</name>
    <dbReference type="NCBI Taxonomy" id="652676"/>
    <lineage>
        <taxon>unclassified sequences</taxon>
        <taxon>metagenomes</taxon>
        <taxon>ecological metagenomes</taxon>
    </lineage>
</organism>
<evidence type="ECO:0000256" key="6">
    <source>
        <dbReference type="SAM" id="Phobius"/>
    </source>
</evidence>
<sequence length="333" mass="37106">MSILSAMASLKVTLVGMLLLSVGSMLTYGGDTGVTVWVLIIPMLLLALNLTCAIATNRKINGQPGLLIFHLSLLALVIVVAVGRLAHLDAQIEIVVGQSFDRSHLVDLQQGPWHAGDLNEIVFLQGPYSVNYEPGVQRGATASQIGLFDKSGVFEKEIVVGDDTPLIFGDYRLYTSFNKGYAVILEWLPNEGGSYTGSINMPSFPLNDYRQKNEWTPPGSDTTVKFWLRLDTGYDEEAYWVLSMDNSSGVLVVTVDDLRVELQEGELLQFDDGQLRYKELTMWMGYTIFYDPTLRWLFFISIFGVLGLGWHLWSRADQLLGQNFENKTKSGTD</sequence>
<evidence type="ECO:0000256" key="2">
    <source>
        <dbReference type="ARBA" id="ARBA00022692"/>
    </source>
</evidence>
<evidence type="ECO:0000256" key="1">
    <source>
        <dbReference type="ARBA" id="ARBA00004141"/>
    </source>
</evidence>
<proteinExistence type="predicted"/>
<dbReference type="GO" id="GO:0016020">
    <property type="term" value="C:membrane"/>
    <property type="evidence" value="ECO:0007669"/>
    <property type="project" value="UniProtKB-SubCell"/>
</dbReference>
<evidence type="ECO:0000313" key="8">
    <source>
        <dbReference type="EMBL" id="VAW84121.1"/>
    </source>
</evidence>
<evidence type="ECO:0000256" key="3">
    <source>
        <dbReference type="ARBA" id="ARBA00022748"/>
    </source>
</evidence>
<dbReference type="Pfam" id="PF05140">
    <property type="entry name" value="ResB"/>
    <property type="match status" value="1"/>
</dbReference>
<feature type="transmembrane region" description="Helical" evidence="6">
    <location>
        <begin position="12"/>
        <end position="30"/>
    </location>
</feature>
<dbReference type="AlphaFoldDB" id="A0A3B0YXG9"/>
<feature type="transmembrane region" description="Helical" evidence="6">
    <location>
        <begin position="294"/>
        <end position="313"/>
    </location>
</feature>
<keyword evidence="2 6" id="KW-0812">Transmembrane</keyword>
<feature type="transmembrane region" description="Helical" evidence="6">
    <location>
        <begin position="67"/>
        <end position="86"/>
    </location>
</feature>
<name>A0A3B0YXG9_9ZZZZ</name>
<feature type="transmembrane region" description="Helical" evidence="6">
    <location>
        <begin position="36"/>
        <end position="55"/>
    </location>
</feature>
<accession>A0A3B0YXG9</accession>
<comment type="subcellular location">
    <subcellularLocation>
        <location evidence="1">Membrane</location>
        <topology evidence="1">Multi-pass membrane protein</topology>
    </subcellularLocation>
</comment>
<keyword evidence="5 6" id="KW-0472">Membrane</keyword>
<reference evidence="8" key="1">
    <citation type="submission" date="2018-06" db="EMBL/GenBank/DDBJ databases">
        <authorList>
            <person name="Zhirakovskaya E."/>
        </authorList>
    </citation>
    <scope>NUCLEOTIDE SEQUENCE</scope>
</reference>
<keyword evidence="3" id="KW-0201">Cytochrome c-type biogenesis</keyword>
<evidence type="ECO:0000256" key="5">
    <source>
        <dbReference type="ARBA" id="ARBA00023136"/>
    </source>
</evidence>
<protein>
    <recommendedName>
        <fullName evidence="7">ResB-like domain-containing protein</fullName>
    </recommendedName>
</protein>